<dbReference type="CDD" id="cd11073">
    <property type="entry name" value="CYP76-like"/>
    <property type="match status" value="1"/>
</dbReference>
<evidence type="ECO:0000256" key="5">
    <source>
        <dbReference type="PIRSR" id="PIRSR602401-1"/>
    </source>
</evidence>
<name>A0A0S3RYY3_PHAAN</name>
<dbReference type="Pfam" id="PF00067">
    <property type="entry name" value="p450"/>
    <property type="match status" value="1"/>
</dbReference>
<evidence type="ECO:0000256" key="4">
    <source>
        <dbReference type="ARBA" id="ARBA00023004"/>
    </source>
</evidence>
<dbReference type="Proteomes" id="UP000291084">
    <property type="component" value="Chromosome 4"/>
</dbReference>
<dbReference type="PANTHER" id="PTHR47950">
    <property type="entry name" value="CYTOCHROME P450, FAMILY 76, SUBFAMILY C, POLYPEPTIDE 5-RELATED"/>
    <property type="match status" value="1"/>
</dbReference>
<keyword evidence="4 5" id="KW-0408">Iron</keyword>
<dbReference type="FunFam" id="1.10.630.10:FF:000007">
    <property type="entry name" value="Cytochrome P450 76C4"/>
    <property type="match status" value="1"/>
</dbReference>
<dbReference type="GO" id="GO:0004497">
    <property type="term" value="F:monooxygenase activity"/>
    <property type="evidence" value="ECO:0007669"/>
    <property type="project" value="UniProtKB-KW"/>
</dbReference>
<dbReference type="PROSITE" id="PS00086">
    <property type="entry name" value="CYTOCHROME_P450"/>
    <property type="match status" value="1"/>
</dbReference>
<dbReference type="EMBL" id="AP015037">
    <property type="protein sequence ID" value="BAT85803.1"/>
    <property type="molecule type" value="Genomic_DNA"/>
</dbReference>
<dbReference type="GO" id="GO:0005506">
    <property type="term" value="F:iron ion binding"/>
    <property type="evidence" value="ECO:0007669"/>
    <property type="project" value="InterPro"/>
</dbReference>
<comment type="cofactor">
    <cofactor evidence="5">
        <name>heme</name>
        <dbReference type="ChEBI" id="CHEBI:30413"/>
    </cofactor>
</comment>
<keyword evidence="5 6" id="KW-0349">Heme</keyword>
<evidence type="ECO:0000256" key="3">
    <source>
        <dbReference type="ARBA" id="ARBA00023002"/>
    </source>
</evidence>
<keyword evidence="2 5" id="KW-0479">Metal-binding</keyword>
<dbReference type="AlphaFoldDB" id="A0A0S3RYY3"/>
<dbReference type="PANTHER" id="PTHR47950:SF14">
    <property type="entry name" value="CYTOCHROME P450 76A2-LIKE ISOFORM X1"/>
    <property type="match status" value="1"/>
</dbReference>
<gene>
    <name evidence="7" type="primary">Vigan.04G339200</name>
    <name evidence="7" type="ORF">VIGAN_04339200</name>
</gene>
<evidence type="ECO:0008006" key="9">
    <source>
        <dbReference type="Google" id="ProtNLM"/>
    </source>
</evidence>
<dbReference type="InterPro" id="IPR017972">
    <property type="entry name" value="Cyt_P450_CS"/>
</dbReference>
<dbReference type="InterPro" id="IPR036396">
    <property type="entry name" value="Cyt_P450_sf"/>
</dbReference>
<evidence type="ECO:0000256" key="1">
    <source>
        <dbReference type="ARBA" id="ARBA00010617"/>
    </source>
</evidence>
<dbReference type="InterPro" id="IPR001128">
    <property type="entry name" value="Cyt_P450"/>
</dbReference>
<dbReference type="PRINTS" id="PR00385">
    <property type="entry name" value="P450"/>
</dbReference>
<evidence type="ECO:0000313" key="8">
    <source>
        <dbReference type="Proteomes" id="UP000291084"/>
    </source>
</evidence>
<evidence type="ECO:0000256" key="6">
    <source>
        <dbReference type="RuleBase" id="RU000461"/>
    </source>
</evidence>
<dbReference type="Gene3D" id="1.10.630.10">
    <property type="entry name" value="Cytochrome P450"/>
    <property type="match status" value="1"/>
</dbReference>
<sequence length="521" mass="59725">MVPKKIMALTSEYPSLFLLLLLSILFLFLLRRKTATSNRRLPPGPPGWPIFGNMFQLGDMPHRTLAKLRAKHGPVVWLQIGAINTMTILSANAATVFFKNHDHAFADRTITETMRVHNYDKSSLALAPYGPYWRLMRRLVTVDMLVAKRLNETAPVRRKCVNDMITWLSKEAEKLEEGGGVHVARFVFLMSFNLLGNLMLSRDLFDPESEDGSEFFAAMIGMMEWTGQANVADMFPWLRWLDPQGLKRKVDREMGKALEIASKFVKQRLAEQHSDKMTRDFLGVWIEFQNSNNEEVLNISDKDLNIFILELFLAGSETTSSTIEWAMTQLLRNPECLEKLKSELDQVVGREREVEESDIDNLPYLQAVIKETLRLHPPIPMLVPRKAIKDTEFMGYDIPKDTQVLVNAWAIGRDPDVWEQPFDFKPQRFVEDCKNIDYKGHHFELIPFGGGRRMCAGVPLAHRILHLVLGSLLHRFDWKLQNHVTPSTVDMRDRLGVTMRKLQPLLAVPKLIPPSPSIVND</sequence>
<comment type="similarity">
    <text evidence="1 6">Belongs to the cytochrome P450 family.</text>
</comment>
<evidence type="ECO:0000313" key="7">
    <source>
        <dbReference type="EMBL" id="BAT85803.1"/>
    </source>
</evidence>
<keyword evidence="3 6" id="KW-0560">Oxidoreductase</keyword>
<dbReference type="PRINTS" id="PR00463">
    <property type="entry name" value="EP450I"/>
</dbReference>
<keyword evidence="6" id="KW-0503">Monooxygenase</keyword>
<dbReference type="InterPro" id="IPR002401">
    <property type="entry name" value="Cyt_P450_E_grp-I"/>
</dbReference>
<dbReference type="SUPFAM" id="SSF48264">
    <property type="entry name" value="Cytochrome P450"/>
    <property type="match status" value="1"/>
</dbReference>
<evidence type="ECO:0000256" key="2">
    <source>
        <dbReference type="ARBA" id="ARBA00022723"/>
    </source>
</evidence>
<organism evidence="7 8">
    <name type="scientific">Vigna angularis var. angularis</name>
    <dbReference type="NCBI Taxonomy" id="157739"/>
    <lineage>
        <taxon>Eukaryota</taxon>
        <taxon>Viridiplantae</taxon>
        <taxon>Streptophyta</taxon>
        <taxon>Embryophyta</taxon>
        <taxon>Tracheophyta</taxon>
        <taxon>Spermatophyta</taxon>
        <taxon>Magnoliopsida</taxon>
        <taxon>eudicotyledons</taxon>
        <taxon>Gunneridae</taxon>
        <taxon>Pentapetalae</taxon>
        <taxon>rosids</taxon>
        <taxon>fabids</taxon>
        <taxon>Fabales</taxon>
        <taxon>Fabaceae</taxon>
        <taxon>Papilionoideae</taxon>
        <taxon>50 kb inversion clade</taxon>
        <taxon>NPAAA clade</taxon>
        <taxon>indigoferoid/millettioid clade</taxon>
        <taxon>Phaseoleae</taxon>
        <taxon>Vigna</taxon>
    </lineage>
</organism>
<feature type="binding site" description="axial binding residue" evidence="5">
    <location>
        <position position="455"/>
    </location>
    <ligand>
        <name>heme</name>
        <dbReference type="ChEBI" id="CHEBI:30413"/>
    </ligand>
    <ligandPart>
        <name>Fe</name>
        <dbReference type="ChEBI" id="CHEBI:18248"/>
    </ligandPart>
</feature>
<dbReference type="GO" id="GO:0020037">
    <property type="term" value="F:heme binding"/>
    <property type="evidence" value="ECO:0007669"/>
    <property type="project" value="InterPro"/>
</dbReference>
<keyword evidence="8" id="KW-1185">Reference proteome</keyword>
<protein>
    <recommendedName>
        <fullName evidence="9">Cytochrome P450</fullName>
    </recommendedName>
</protein>
<dbReference type="GO" id="GO:0016705">
    <property type="term" value="F:oxidoreductase activity, acting on paired donors, with incorporation or reduction of molecular oxygen"/>
    <property type="evidence" value="ECO:0007669"/>
    <property type="project" value="InterPro"/>
</dbReference>
<accession>A0A0S3RYY3</accession>
<dbReference type="OrthoDB" id="1055148at2759"/>
<reference evidence="7 8" key="1">
    <citation type="journal article" date="2015" name="Sci. Rep.">
        <title>The power of single molecule real-time sequencing technology in the de novo assembly of a eukaryotic genome.</title>
        <authorList>
            <person name="Sakai H."/>
            <person name="Naito K."/>
            <person name="Ogiso-Tanaka E."/>
            <person name="Takahashi Y."/>
            <person name="Iseki K."/>
            <person name="Muto C."/>
            <person name="Satou K."/>
            <person name="Teruya K."/>
            <person name="Shiroma A."/>
            <person name="Shimoji M."/>
            <person name="Hirano T."/>
            <person name="Itoh T."/>
            <person name="Kaga A."/>
            <person name="Tomooka N."/>
        </authorList>
    </citation>
    <scope>NUCLEOTIDE SEQUENCE [LARGE SCALE GENOMIC DNA]</scope>
    <source>
        <strain evidence="8">cv. Shumari</strain>
    </source>
</reference>
<proteinExistence type="inferred from homology"/>